<dbReference type="InterPro" id="IPR015943">
    <property type="entry name" value="WD40/YVTN_repeat-like_dom_sf"/>
</dbReference>
<keyword evidence="6" id="KW-0156">Chromatin regulator</keyword>
<feature type="region of interest" description="Disordered" evidence="10">
    <location>
        <begin position="455"/>
        <end position="520"/>
    </location>
</feature>
<dbReference type="Pfam" id="PF24105">
    <property type="entry name" value="Beta-prop_CAF1B_HIR1"/>
    <property type="match status" value="1"/>
</dbReference>
<dbReference type="SUPFAM" id="SSF50978">
    <property type="entry name" value="WD40 repeat-like"/>
    <property type="match status" value="1"/>
</dbReference>
<name>G8JPD7_ERECY</name>
<feature type="domain" description="CAF1B/HIR1 beta-propeller" evidence="11">
    <location>
        <begin position="5"/>
        <end position="410"/>
    </location>
</feature>
<dbReference type="GO" id="GO:0006334">
    <property type="term" value="P:nucleosome assembly"/>
    <property type="evidence" value="ECO:0007669"/>
    <property type="project" value="TreeGrafter"/>
</dbReference>
<dbReference type="InParanoid" id="G8JPD7"/>
<comment type="similarity">
    <text evidence="2">Belongs to the WD repeat HIR1 family.</text>
</comment>
<sequence>MEASSLQIYWHESQPIYSLAFQPCSRDSGSESPRLVTAGGDNKVRIWQLNLGKEEPYKVETIDFLSSLTQHEQAVNVVRFNHLGDILATAGDDGLLLLWKKNDTIVKQFGVDEEEFADFKMSWGIFEKMRVSSASGASEIYDLAWSPCGRYIVTGSMDNTIRIFDIDGKKCVAQILEHNHYVQGVVWDPLDEYIISQSADRSVHICKILRDGQGITGLTLYHKIIKGDLPRRDGVSNSRQVIFSEPKSSYLFHNETLPSFFRRLVISPCGNVLCVPTGIFKNHGNEANNGTEFANSVYMYTRASLKSKDSTPVLALPFLKKPAIVVKFNPVAYALDGTSEPWIKLPYKLVFAVATSSEVLIYDTQSTKPLAIVGNLHYMPLTDLTWFESGKLLMISSTDGFCSYISIEKELLGHAYTGDLLNIKYESPPTIGSSLTSMPNPIKAHNITHACIKETGGTSSGVMPTRKQIKPQSTTSPLVPERSASLCPSPVSASSALTPSKVGKPRRRIQPFLVTEDKNK</sequence>
<dbReference type="EMBL" id="CP002498">
    <property type="protein sequence ID" value="AET38404.1"/>
    <property type="molecule type" value="Genomic_DNA"/>
</dbReference>
<feature type="repeat" description="WD" evidence="9">
    <location>
        <begin position="68"/>
        <end position="100"/>
    </location>
</feature>
<dbReference type="InterPro" id="IPR001680">
    <property type="entry name" value="WD40_rpt"/>
</dbReference>
<dbReference type="GO" id="GO:0006281">
    <property type="term" value="P:DNA repair"/>
    <property type="evidence" value="ECO:0007669"/>
    <property type="project" value="UniProtKB-KW"/>
</dbReference>
<dbReference type="Proteomes" id="UP000006790">
    <property type="component" value="Chromosome 2"/>
</dbReference>
<accession>G8JPD7</accession>
<dbReference type="InterPro" id="IPR036322">
    <property type="entry name" value="WD40_repeat_dom_sf"/>
</dbReference>
<evidence type="ECO:0000256" key="2">
    <source>
        <dbReference type="ARBA" id="ARBA00007306"/>
    </source>
</evidence>
<dbReference type="GO" id="GO:0005634">
    <property type="term" value="C:nucleus"/>
    <property type="evidence" value="ECO:0007669"/>
    <property type="project" value="UniProtKB-SubCell"/>
</dbReference>
<proteinExistence type="inferred from homology"/>
<evidence type="ECO:0000256" key="4">
    <source>
        <dbReference type="ARBA" id="ARBA00022737"/>
    </source>
</evidence>
<dbReference type="GO" id="GO:0000786">
    <property type="term" value="C:nucleosome"/>
    <property type="evidence" value="ECO:0007669"/>
    <property type="project" value="EnsemblFungi"/>
</dbReference>
<evidence type="ECO:0000256" key="10">
    <source>
        <dbReference type="SAM" id="MobiDB-lite"/>
    </source>
</evidence>
<dbReference type="eggNOG" id="KOG1009">
    <property type="taxonomic scope" value="Eukaryota"/>
</dbReference>
<evidence type="ECO:0000256" key="9">
    <source>
        <dbReference type="PROSITE-ProRule" id="PRU00221"/>
    </source>
</evidence>
<dbReference type="SMART" id="SM00320">
    <property type="entry name" value="WD40"/>
    <property type="match status" value="5"/>
</dbReference>
<feature type="repeat" description="WD" evidence="9">
    <location>
        <begin position="133"/>
        <end position="174"/>
    </location>
</feature>
<evidence type="ECO:0000313" key="12">
    <source>
        <dbReference type="EMBL" id="AET38404.1"/>
    </source>
</evidence>
<dbReference type="InterPro" id="IPR055410">
    <property type="entry name" value="Beta-prop_CAF1B_HIR1"/>
</dbReference>
<keyword evidence="8" id="KW-0539">Nucleus</keyword>
<dbReference type="FunCoup" id="G8JPD7">
    <property type="interactions" value="806"/>
</dbReference>
<dbReference type="OMA" id="QIYWHES"/>
<evidence type="ECO:0000256" key="8">
    <source>
        <dbReference type="ARBA" id="ARBA00023242"/>
    </source>
</evidence>
<dbReference type="OrthoDB" id="71227at2759"/>
<keyword evidence="5" id="KW-0227">DNA damage</keyword>
<dbReference type="InterPro" id="IPR045145">
    <property type="entry name" value="PTHR15271"/>
</dbReference>
<dbReference type="GO" id="GO:0000775">
    <property type="term" value="C:chromosome, centromeric region"/>
    <property type="evidence" value="ECO:0007669"/>
    <property type="project" value="EnsemblFungi"/>
</dbReference>
<evidence type="ECO:0000256" key="7">
    <source>
        <dbReference type="ARBA" id="ARBA00023204"/>
    </source>
</evidence>
<dbReference type="PANTHER" id="PTHR15271">
    <property type="entry name" value="CHROMATIN ASSEMBLY FACTOR 1 SUBUNIT B"/>
    <property type="match status" value="1"/>
</dbReference>
<dbReference type="PANTHER" id="PTHR15271:SF4">
    <property type="entry name" value="CHROMATIN ASSEMBLY FACTOR 1 SUBUNIT B"/>
    <property type="match status" value="1"/>
</dbReference>
<evidence type="ECO:0000259" key="11">
    <source>
        <dbReference type="Pfam" id="PF24105"/>
    </source>
</evidence>
<dbReference type="GO" id="GO:0042393">
    <property type="term" value="F:histone binding"/>
    <property type="evidence" value="ECO:0007669"/>
    <property type="project" value="EnsemblFungi"/>
</dbReference>
<keyword evidence="13" id="KW-1185">Reference proteome</keyword>
<dbReference type="GeneID" id="11468442"/>
<dbReference type="AlphaFoldDB" id="G8JPD7"/>
<dbReference type="Gene3D" id="2.130.10.10">
    <property type="entry name" value="YVTN repeat-like/Quinoprotein amine dehydrogenase"/>
    <property type="match status" value="1"/>
</dbReference>
<dbReference type="STRING" id="931890.G8JPD7"/>
<keyword evidence="4" id="KW-0677">Repeat</keyword>
<dbReference type="PROSITE" id="PS50294">
    <property type="entry name" value="WD_REPEATS_REGION"/>
    <property type="match status" value="2"/>
</dbReference>
<dbReference type="GO" id="GO:0033186">
    <property type="term" value="C:CAF-1 complex"/>
    <property type="evidence" value="ECO:0007669"/>
    <property type="project" value="EnsemblFungi"/>
</dbReference>
<evidence type="ECO:0000256" key="6">
    <source>
        <dbReference type="ARBA" id="ARBA00022853"/>
    </source>
</evidence>
<comment type="subcellular location">
    <subcellularLocation>
        <location evidence="1">Nucleus</location>
    </subcellularLocation>
</comment>
<keyword evidence="7" id="KW-0234">DNA repair</keyword>
<dbReference type="RefSeq" id="XP_003645221.1">
    <property type="nucleotide sequence ID" value="XM_003645173.1"/>
</dbReference>
<gene>
    <name evidence="12" type="ordered locus">Ecym_2695</name>
</gene>
<keyword evidence="3 9" id="KW-0853">WD repeat</keyword>
<evidence type="ECO:0000256" key="1">
    <source>
        <dbReference type="ARBA" id="ARBA00004123"/>
    </source>
</evidence>
<organism evidence="12 13">
    <name type="scientific">Eremothecium cymbalariae (strain CBS 270.75 / DBVPG 7215 / KCTC 17166 / NRRL Y-17582)</name>
    <name type="common">Yeast</name>
    <dbReference type="NCBI Taxonomy" id="931890"/>
    <lineage>
        <taxon>Eukaryota</taxon>
        <taxon>Fungi</taxon>
        <taxon>Dikarya</taxon>
        <taxon>Ascomycota</taxon>
        <taxon>Saccharomycotina</taxon>
        <taxon>Saccharomycetes</taxon>
        <taxon>Saccharomycetales</taxon>
        <taxon>Saccharomycetaceae</taxon>
        <taxon>Eremothecium</taxon>
    </lineage>
</organism>
<evidence type="ECO:0000313" key="13">
    <source>
        <dbReference type="Proteomes" id="UP000006790"/>
    </source>
</evidence>
<reference evidence="13" key="1">
    <citation type="journal article" date="2012" name="G3 (Bethesda)">
        <title>Pichia sorbitophila, an interspecies yeast hybrid reveals early steps of genome resolution following polyploidization.</title>
        <authorList>
            <person name="Leh Louis V."/>
            <person name="Despons L."/>
            <person name="Friedrich A."/>
            <person name="Martin T."/>
            <person name="Durrens P."/>
            <person name="Casaregola S."/>
            <person name="Neuveglise C."/>
            <person name="Fairhead C."/>
            <person name="Marck C."/>
            <person name="Cruz J.A."/>
            <person name="Straub M.L."/>
            <person name="Kugler V."/>
            <person name="Sacerdot C."/>
            <person name="Uzunov Z."/>
            <person name="Thierry A."/>
            <person name="Weiss S."/>
            <person name="Bleykasten C."/>
            <person name="De Montigny J."/>
            <person name="Jacques N."/>
            <person name="Jung P."/>
            <person name="Lemaire M."/>
            <person name="Mallet S."/>
            <person name="Morel G."/>
            <person name="Richard G.F."/>
            <person name="Sarkar A."/>
            <person name="Savel G."/>
            <person name="Schacherer J."/>
            <person name="Seret M.L."/>
            <person name="Talla E."/>
            <person name="Samson G."/>
            <person name="Jubin C."/>
            <person name="Poulain J."/>
            <person name="Vacherie B."/>
            <person name="Barbe V."/>
            <person name="Pelletier E."/>
            <person name="Sherman D.J."/>
            <person name="Westhof E."/>
            <person name="Weissenbach J."/>
            <person name="Baret P.V."/>
            <person name="Wincker P."/>
            <person name="Gaillardin C."/>
            <person name="Dujon B."/>
            <person name="Souciet J.L."/>
        </authorList>
    </citation>
    <scope>NUCLEOTIDE SEQUENCE [LARGE SCALE GENOMIC DNA]</scope>
    <source>
        <strain evidence="13">CBS 270.75 / DBVPG 7215 / KCTC 17166 / NRRL Y-17582</strain>
    </source>
</reference>
<dbReference type="GO" id="GO:0006335">
    <property type="term" value="P:DNA replication-dependent chromatin assembly"/>
    <property type="evidence" value="ECO:0007669"/>
    <property type="project" value="EnsemblFungi"/>
</dbReference>
<dbReference type="KEGG" id="erc:Ecym_2695"/>
<dbReference type="PROSITE" id="PS50082">
    <property type="entry name" value="WD_REPEATS_2"/>
    <property type="match status" value="2"/>
</dbReference>
<dbReference type="GO" id="GO:0005829">
    <property type="term" value="C:cytosol"/>
    <property type="evidence" value="ECO:0007669"/>
    <property type="project" value="EnsemblFungi"/>
</dbReference>
<evidence type="ECO:0000256" key="3">
    <source>
        <dbReference type="ARBA" id="ARBA00022574"/>
    </source>
</evidence>
<evidence type="ECO:0000256" key="5">
    <source>
        <dbReference type="ARBA" id="ARBA00022763"/>
    </source>
</evidence>
<protein>
    <recommendedName>
        <fullName evidence="11">CAF1B/HIR1 beta-propeller domain-containing protein</fullName>
    </recommendedName>
</protein>
<dbReference type="HOGENOM" id="CLU_010127_0_0_1"/>